<organism evidence="1 2">
    <name type="scientific">Pedobacter jamesrossensis</name>
    <dbReference type="NCBI Taxonomy" id="1908238"/>
    <lineage>
        <taxon>Bacteria</taxon>
        <taxon>Pseudomonadati</taxon>
        <taxon>Bacteroidota</taxon>
        <taxon>Sphingobacteriia</taxon>
        <taxon>Sphingobacteriales</taxon>
        <taxon>Sphingobacteriaceae</taxon>
        <taxon>Pedobacter</taxon>
    </lineage>
</organism>
<dbReference type="EMBL" id="JBHSBY010000034">
    <property type="protein sequence ID" value="MFC4196457.1"/>
    <property type="molecule type" value="Genomic_DNA"/>
</dbReference>
<sequence length="127" mass="14713">MLNPIAKTFGNSSTEIEAFVRKGNGTIFNDISKDLKSLYEHSPLKSTDAENWYGYLLLKEQKLIESYYQNLSETSLRKLQKSLRKESTFSKILPGLEFEGNLLNIPGRWHYGMKMMQYKNPDITLLN</sequence>
<proteinExistence type="predicted"/>
<keyword evidence="2" id="KW-1185">Reference proteome</keyword>
<protein>
    <submittedName>
        <fullName evidence="1">Uncharacterized protein</fullName>
    </submittedName>
</protein>
<dbReference type="RefSeq" id="WP_378959788.1">
    <property type="nucleotide sequence ID" value="NZ_JBHRXC010000016.1"/>
</dbReference>
<gene>
    <name evidence="1" type="ORF">ACFOUY_07075</name>
</gene>
<accession>A0ABV8NJQ0</accession>
<dbReference type="Proteomes" id="UP001595792">
    <property type="component" value="Unassembled WGS sequence"/>
</dbReference>
<comment type="caution">
    <text evidence="1">The sequence shown here is derived from an EMBL/GenBank/DDBJ whole genome shotgun (WGS) entry which is preliminary data.</text>
</comment>
<evidence type="ECO:0000313" key="2">
    <source>
        <dbReference type="Proteomes" id="UP001595792"/>
    </source>
</evidence>
<name>A0ABV8NJQ0_9SPHI</name>
<reference evidence="2" key="1">
    <citation type="journal article" date="2019" name="Int. J. Syst. Evol. Microbiol.">
        <title>The Global Catalogue of Microorganisms (GCM) 10K type strain sequencing project: providing services to taxonomists for standard genome sequencing and annotation.</title>
        <authorList>
            <consortium name="The Broad Institute Genomics Platform"/>
            <consortium name="The Broad Institute Genome Sequencing Center for Infectious Disease"/>
            <person name="Wu L."/>
            <person name="Ma J."/>
        </authorList>
    </citation>
    <scope>NUCLEOTIDE SEQUENCE [LARGE SCALE GENOMIC DNA]</scope>
    <source>
        <strain evidence="2">CCM 8689</strain>
    </source>
</reference>
<evidence type="ECO:0000313" key="1">
    <source>
        <dbReference type="EMBL" id="MFC4196457.1"/>
    </source>
</evidence>